<protein>
    <submittedName>
        <fullName evidence="2">Uncharacterized protein</fullName>
    </submittedName>
</protein>
<feature type="transmembrane region" description="Helical" evidence="1">
    <location>
        <begin position="30"/>
        <end position="53"/>
    </location>
</feature>
<keyword evidence="1" id="KW-0472">Membrane</keyword>
<keyword evidence="1" id="KW-0812">Transmembrane</keyword>
<reference evidence="2" key="1">
    <citation type="submission" date="2018-05" db="EMBL/GenBank/DDBJ databases">
        <authorList>
            <person name="Lanie J.A."/>
            <person name="Ng W.-L."/>
            <person name="Kazmierczak K.M."/>
            <person name="Andrzejewski T.M."/>
            <person name="Davidsen T.M."/>
            <person name="Wayne K.J."/>
            <person name="Tettelin H."/>
            <person name="Glass J.I."/>
            <person name="Rusch D."/>
            <person name="Podicherti R."/>
            <person name="Tsui H.-C.T."/>
            <person name="Winkler M.E."/>
        </authorList>
    </citation>
    <scope>NUCLEOTIDE SEQUENCE</scope>
</reference>
<dbReference type="EMBL" id="UINC01134288">
    <property type="protein sequence ID" value="SVD17742.1"/>
    <property type="molecule type" value="Genomic_DNA"/>
</dbReference>
<keyword evidence="1" id="KW-1133">Transmembrane helix</keyword>
<dbReference type="AlphaFoldDB" id="A0A382T7F6"/>
<organism evidence="2">
    <name type="scientific">marine metagenome</name>
    <dbReference type="NCBI Taxonomy" id="408172"/>
    <lineage>
        <taxon>unclassified sequences</taxon>
        <taxon>metagenomes</taxon>
        <taxon>ecological metagenomes</taxon>
    </lineage>
</organism>
<evidence type="ECO:0000313" key="2">
    <source>
        <dbReference type="EMBL" id="SVD17742.1"/>
    </source>
</evidence>
<proteinExistence type="predicted"/>
<name>A0A382T7F6_9ZZZZ</name>
<accession>A0A382T7F6</accession>
<gene>
    <name evidence="2" type="ORF">METZ01_LOCUS370596</name>
</gene>
<sequence length="85" mass="9125">MVDASTTGPEPGQDTPQRLFRTLGFGFVHWFLWLVLWGCFLALTGGLVLGWVLEGDITVKAKGAVRPHPVTSSRVPSTAASTKSV</sequence>
<evidence type="ECO:0000256" key="1">
    <source>
        <dbReference type="SAM" id="Phobius"/>
    </source>
</evidence>